<reference evidence="2 3" key="1">
    <citation type="submission" date="2019-04" db="EMBL/GenBank/DDBJ databases">
        <title>Thalassotalea guangxiensis sp. nov., isolated from sediment of the coastal wetland.</title>
        <authorList>
            <person name="Zheng S."/>
            <person name="Zhang D."/>
        </authorList>
    </citation>
    <scope>NUCLEOTIDE SEQUENCE [LARGE SCALE GENOMIC DNA]</scope>
    <source>
        <strain evidence="2 3">ZS-4</strain>
    </source>
</reference>
<accession>A0A4U1B5H4</accession>
<keyword evidence="3" id="KW-1185">Reference proteome</keyword>
<organism evidence="2 3">
    <name type="scientific">Thalassotalea mangrovi</name>
    <dbReference type="NCBI Taxonomy" id="2572245"/>
    <lineage>
        <taxon>Bacteria</taxon>
        <taxon>Pseudomonadati</taxon>
        <taxon>Pseudomonadota</taxon>
        <taxon>Gammaproteobacteria</taxon>
        <taxon>Alteromonadales</taxon>
        <taxon>Colwelliaceae</taxon>
        <taxon>Thalassotalea</taxon>
    </lineage>
</organism>
<evidence type="ECO:0000256" key="1">
    <source>
        <dbReference type="SAM" id="SignalP"/>
    </source>
</evidence>
<dbReference type="EMBL" id="SWDB01000023">
    <property type="protein sequence ID" value="TKB44879.1"/>
    <property type="molecule type" value="Genomic_DNA"/>
</dbReference>
<protein>
    <submittedName>
        <fullName evidence="2">Uncharacterized protein</fullName>
    </submittedName>
</protein>
<gene>
    <name evidence="2" type="ORF">E8M12_10255</name>
</gene>
<feature type="signal peptide" evidence="1">
    <location>
        <begin position="1"/>
        <end position="20"/>
    </location>
</feature>
<sequence length="92" mass="10529">MKPLTFILFLSVSFCPWAYAGSKHDLQPSKLVKLPNGKVMPLITADSKSLERLKVELKSDKVALTSISKNELDEMMHKYELEVVRMLEYSKL</sequence>
<dbReference type="Proteomes" id="UP000307999">
    <property type="component" value="Unassembled WGS sequence"/>
</dbReference>
<dbReference type="OrthoDB" id="6401500at2"/>
<keyword evidence="1" id="KW-0732">Signal</keyword>
<dbReference type="AlphaFoldDB" id="A0A4U1B5H4"/>
<feature type="chain" id="PRO_5020686652" evidence="1">
    <location>
        <begin position="21"/>
        <end position="92"/>
    </location>
</feature>
<proteinExistence type="predicted"/>
<evidence type="ECO:0000313" key="2">
    <source>
        <dbReference type="EMBL" id="TKB44879.1"/>
    </source>
</evidence>
<name>A0A4U1B5H4_9GAMM</name>
<comment type="caution">
    <text evidence="2">The sequence shown here is derived from an EMBL/GenBank/DDBJ whole genome shotgun (WGS) entry which is preliminary data.</text>
</comment>
<dbReference type="RefSeq" id="WP_136736064.1">
    <property type="nucleotide sequence ID" value="NZ_SWDB01000023.1"/>
</dbReference>
<evidence type="ECO:0000313" key="3">
    <source>
        <dbReference type="Proteomes" id="UP000307999"/>
    </source>
</evidence>